<dbReference type="STRING" id="1302689.RG47T_2050"/>
<sequence length="41" mass="4848">MAGFFCFVLMCYAIFLTGFRPYVIIKTTVFKKIKIIKMNSY</sequence>
<accession>A0A1Q5ZXU0</accession>
<name>A0A1Q5ZXU0_9SPHI</name>
<gene>
    <name evidence="1" type="ORF">RG47T_2050</name>
</gene>
<dbReference type="AlphaFoldDB" id="A0A1Q5ZXU0"/>
<comment type="caution">
    <text evidence="1">The sequence shown here is derived from an EMBL/GenBank/DDBJ whole genome shotgun (WGS) entry which is preliminary data.</text>
</comment>
<reference evidence="1 2" key="1">
    <citation type="submission" date="2016-11" db="EMBL/GenBank/DDBJ databases">
        <title>Whole Genome Sequencing of Mucilaginibacter polytrichastri RG4-7(T) isolated from the moss sample.</title>
        <authorList>
            <person name="Li Y."/>
        </authorList>
    </citation>
    <scope>NUCLEOTIDE SEQUENCE [LARGE SCALE GENOMIC DNA]</scope>
    <source>
        <strain evidence="1 2">RG4-7</strain>
    </source>
</reference>
<proteinExistence type="predicted"/>
<dbReference type="Proteomes" id="UP000186720">
    <property type="component" value="Unassembled WGS sequence"/>
</dbReference>
<organism evidence="1 2">
    <name type="scientific">Mucilaginibacter polytrichastri</name>
    <dbReference type="NCBI Taxonomy" id="1302689"/>
    <lineage>
        <taxon>Bacteria</taxon>
        <taxon>Pseudomonadati</taxon>
        <taxon>Bacteroidota</taxon>
        <taxon>Sphingobacteriia</taxon>
        <taxon>Sphingobacteriales</taxon>
        <taxon>Sphingobacteriaceae</taxon>
        <taxon>Mucilaginibacter</taxon>
    </lineage>
</organism>
<keyword evidence="2" id="KW-1185">Reference proteome</keyword>
<protein>
    <submittedName>
        <fullName evidence="1">Uncharacterized protein</fullName>
    </submittedName>
</protein>
<dbReference type="EMBL" id="MPPL01000001">
    <property type="protein sequence ID" value="OKS86594.1"/>
    <property type="molecule type" value="Genomic_DNA"/>
</dbReference>
<evidence type="ECO:0000313" key="1">
    <source>
        <dbReference type="EMBL" id="OKS86594.1"/>
    </source>
</evidence>
<evidence type="ECO:0000313" key="2">
    <source>
        <dbReference type="Proteomes" id="UP000186720"/>
    </source>
</evidence>